<dbReference type="GO" id="GO:0047372">
    <property type="term" value="F:monoacylglycerol lipase activity"/>
    <property type="evidence" value="ECO:0007669"/>
    <property type="project" value="TreeGrafter"/>
</dbReference>
<evidence type="ECO:0000313" key="4">
    <source>
        <dbReference type="Proteomes" id="UP000305760"/>
    </source>
</evidence>
<dbReference type="PANTHER" id="PTHR43798">
    <property type="entry name" value="MONOACYLGLYCEROL LIPASE"/>
    <property type="match status" value="1"/>
</dbReference>
<dbReference type="PANTHER" id="PTHR43798:SF5">
    <property type="entry name" value="MONOACYLGLYCEROL LIPASE ABHD6"/>
    <property type="match status" value="1"/>
</dbReference>
<organism evidence="3 4">
    <name type="scientific">Arenimonas terrae</name>
    <dbReference type="NCBI Taxonomy" id="2546226"/>
    <lineage>
        <taxon>Bacteria</taxon>
        <taxon>Pseudomonadati</taxon>
        <taxon>Pseudomonadota</taxon>
        <taxon>Gammaproteobacteria</taxon>
        <taxon>Lysobacterales</taxon>
        <taxon>Lysobacteraceae</taxon>
        <taxon>Arenimonas</taxon>
    </lineage>
</organism>
<proteinExistence type="predicted"/>
<dbReference type="SUPFAM" id="SSF53474">
    <property type="entry name" value="alpha/beta-Hydrolases"/>
    <property type="match status" value="1"/>
</dbReference>
<dbReference type="GO" id="GO:0016020">
    <property type="term" value="C:membrane"/>
    <property type="evidence" value="ECO:0007669"/>
    <property type="project" value="TreeGrafter"/>
</dbReference>
<dbReference type="OrthoDB" id="2086224at2"/>
<evidence type="ECO:0000259" key="2">
    <source>
        <dbReference type="Pfam" id="PF12697"/>
    </source>
</evidence>
<dbReference type="Pfam" id="PF12697">
    <property type="entry name" value="Abhydrolase_6"/>
    <property type="match status" value="1"/>
</dbReference>
<protein>
    <submittedName>
        <fullName evidence="3">Alpha/beta fold hydrolase</fullName>
    </submittedName>
</protein>
<feature type="domain" description="AB hydrolase-1" evidence="2">
    <location>
        <begin position="105"/>
        <end position="340"/>
    </location>
</feature>
<feature type="compositionally biased region" description="Basic residues" evidence="1">
    <location>
        <begin position="24"/>
        <end position="38"/>
    </location>
</feature>
<dbReference type="InterPro" id="IPR000073">
    <property type="entry name" value="AB_hydrolase_1"/>
</dbReference>
<sequence>MRWPSPATTRSPAPRSRPCWPRPRPPRRRDRMKPRRAARPRKIVLAASLGIALGVVGFAASAPEKVLQAEFARQRWLAGAELTQVQVAGHRWSVLEAGDADKPLLVLVHGFVGSKENWLPLMRELGKSYRLVAPDLPGWGESERQAGADYGPVAQMQRLAEFLRTLPAKPALLVGHSMGGQIVGLLAARQPELVERISLMSSAGVTFEENAFANAVLAGENPYQVTSRGELKRFLGIVFADPPFVPWPANEALVRRRRADAGFEQQVLEQIGRGPDALVLETELGNIRAPALLLWCRDDKVIDVSAAETFRRGLRESTTVLLSGCGHMPLMAQPRQVAEAVTAFLAPP</sequence>
<comment type="caution">
    <text evidence="3">The sequence shown here is derived from an EMBL/GenBank/DDBJ whole genome shotgun (WGS) entry which is preliminary data.</text>
</comment>
<dbReference type="PRINTS" id="PR00111">
    <property type="entry name" value="ABHYDROLASE"/>
</dbReference>
<dbReference type="AlphaFoldDB" id="A0A5C4RP12"/>
<feature type="region of interest" description="Disordered" evidence="1">
    <location>
        <begin position="1"/>
        <end position="38"/>
    </location>
</feature>
<evidence type="ECO:0000313" key="3">
    <source>
        <dbReference type="EMBL" id="TNJ32993.1"/>
    </source>
</evidence>
<feature type="compositionally biased region" description="Low complexity" evidence="1">
    <location>
        <begin position="10"/>
        <end position="19"/>
    </location>
</feature>
<keyword evidence="4" id="KW-1185">Reference proteome</keyword>
<reference evidence="3 4" key="1">
    <citation type="submission" date="2019-03" db="EMBL/GenBank/DDBJ databases">
        <title>Arenimonas daejeonensis sp. nov., isolated from compost.</title>
        <authorList>
            <person name="Jeon C.O."/>
        </authorList>
    </citation>
    <scope>NUCLEOTIDE SEQUENCE [LARGE SCALE GENOMIC DNA]</scope>
    <source>
        <strain evidence="3 4">R29</strain>
    </source>
</reference>
<dbReference type="Proteomes" id="UP000305760">
    <property type="component" value="Unassembled WGS sequence"/>
</dbReference>
<keyword evidence="3" id="KW-0378">Hydrolase</keyword>
<evidence type="ECO:0000256" key="1">
    <source>
        <dbReference type="SAM" id="MobiDB-lite"/>
    </source>
</evidence>
<dbReference type="EMBL" id="SMDR01000003">
    <property type="protein sequence ID" value="TNJ32993.1"/>
    <property type="molecule type" value="Genomic_DNA"/>
</dbReference>
<dbReference type="Gene3D" id="3.40.50.1820">
    <property type="entry name" value="alpha/beta hydrolase"/>
    <property type="match status" value="1"/>
</dbReference>
<dbReference type="InterPro" id="IPR029058">
    <property type="entry name" value="AB_hydrolase_fold"/>
</dbReference>
<accession>A0A5C4RP12</accession>
<gene>
    <name evidence="3" type="ORF">E1B00_11800</name>
</gene>
<name>A0A5C4RP12_9GAMM</name>
<dbReference type="InterPro" id="IPR050266">
    <property type="entry name" value="AB_hydrolase_sf"/>
</dbReference>
<dbReference type="GO" id="GO:0046464">
    <property type="term" value="P:acylglycerol catabolic process"/>
    <property type="evidence" value="ECO:0007669"/>
    <property type="project" value="TreeGrafter"/>
</dbReference>